<evidence type="ECO:0000313" key="3">
    <source>
        <dbReference type="EMBL" id="QCC49491.1"/>
    </source>
</evidence>
<dbReference type="EMBL" id="FNVN01000005">
    <property type="protein sequence ID" value="SEG63924.1"/>
    <property type="molecule type" value="Genomic_DNA"/>
</dbReference>
<accession>A0A1H6BT97</accession>
<dbReference type="KEGG" id="hlm:DV707_17360"/>
<organism evidence="4 5">
    <name type="scientific">Halobellus limi</name>
    <dbReference type="NCBI Taxonomy" id="699433"/>
    <lineage>
        <taxon>Archaea</taxon>
        <taxon>Methanobacteriati</taxon>
        <taxon>Methanobacteriota</taxon>
        <taxon>Stenosarchaea group</taxon>
        <taxon>Halobacteria</taxon>
        <taxon>Halobacteriales</taxon>
        <taxon>Haloferacaceae</taxon>
        <taxon>Halobellus</taxon>
    </lineage>
</organism>
<dbReference type="GeneID" id="39859892"/>
<evidence type="ECO:0000256" key="1">
    <source>
        <dbReference type="SAM" id="MobiDB-lite"/>
    </source>
</evidence>
<dbReference type="AlphaFoldDB" id="A0A1H6BT97"/>
<keyword evidence="2" id="KW-0472">Membrane</keyword>
<feature type="transmembrane region" description="Helical" evidence="2">
    <location>
        <begin position="112"/>
        <end position="133"/>
    </location>
</feature>
<reference evidence="4 5" key="1">
    <citation type="submission" date="2016-10" db="EMBL/GenBank/DDBJ databases">
        <authorList>
            <person name="de Groot N.N."/>
        </authorList>
    </citation>
    <scope>NUCLEOTIDE SEQUENCE [LARGE SCALE GENOMIC DNA]</scope>
    <source>
        <strain evidence="4 5">CGMCC 1.10331</strain>
    </source>
</reference>
<dbReference type="OrthoDB" id="307918at2157"/>
<reference evidence="3 6" key="2">
    <citation type="journal article" date="2019" name="Nat. Commun.">
        <title>A new type of DNA phosphorothioation-based antiviral system in archaea.</title>
        <authorList>
            <person name="Xiong L."/>
            <person name="Liu S."/>
            <person name="Chen S."/>
            <person name="Xiao Y."/>
            <person name="Zhu B."/>
            <person name="Gao Y."/>
            <person name="Zhang Y."/>
            <person name="Chen B."/>
            <person name="Luo J."/>
            <person name="Deng Z."/>
            <person name="Chen X."/>
            <person name="Wang L."/>
            <person name="Chen S."/>
        </authorList>
    </citation>
    <scope>NUCLEOTIDE SEQUENCE [LARGE SCALE GENOMIC DNA]</scope>
    <source>
        <strain evidence="3 6">CGMCC 1.10331</strain>
        <plasmid evidence="3 6">unnamed2</plasmid>
    </source>
</reference>
<keyword evidence="2" id="KW-1133">Transmembrane helix</keyword>
<dbReference type="RefSeq" id="WP_103992661.1">
    <property type="nucleotide sequence ID" value="NZ_CP031313.1"/>
</dbReference>
<evidence type="ECO:0000313" key="6">
    <source>
        <dbReference type="Proteomes" id="UP000296733"/>
    </source>
</evidence>
<feature type="transmembrane region" description="Helical" evidence="2">
    <location>
        <begin position="36"/>
        <end position="60"/>
    </location>
</feature>
<name>A0A1H6BT97_9EURY</name>
<keyword evidence="3" id="KW-0614">Plasmid</keyword>
<feature type="region of interest" description="Disordered" evidence="1">
    <location>
        <begin position="1"/>
        <end position="26"/>
    </location>
</feature>
<evidence type="ECO:0000313" key="5">
    <source>
        <dbReference type="Proteomes" id="UP000236740"/>
    </source>
</evidence>
<dbReference type="Proteomes" id="UP000236740">
    <property type="component" value="Unassembled WGS sequence"/>
</dbReference>
<geneLocation type="plasmid" evidence="3">
    <name>unnamed2</name>
</geneLocation>
<feature type="transmembrane region" description="Helical" evidence="2">
    <location>
        <begin position="81"/>
        <end position="100"/>
    </location>
</feature>
<proteinExistence type="predicted"/>
<gene>
    <name evidence="3" type="ORF">DV707_17360</name>
    <name evidence="4" type="ORF">SAMN04488133_3006</name>
</gene>
<feature type="compositionally biased region" description="Low complexity" evidence="1">
    <location>
        <begin position="1"/>
        <end position="14"/>
    </location>
</feature>
<dbReference type="Proteomes" id="UP000296733">
    <property type="component" value="Plasmid unnamed2"/>
</dbReference>
<dbReference type="EMBL" id="CP031313">
    <property type="protein sequence ID" value="QCC49491.1"/>
    <property type="molecule type" value="Genomic_DNA"/>
</dbReference>
<protein>
    <submittedName>
        <fullName evidence="4">Uncharacterized protein</fullName>
    </submittedName>
</protein>
<sequence length="135" mass="14789">MTDQHVTHQQTDQLQESDDANRVTRDDTGKFTRLPWLARTAAIGLSGVSLGFVLLFSFIVGMGGNLTLITRPLAMQIALTLPYLVVLFTLVTTVGAALAWRNGYWSLSARAHQTLLALLGLVFSWLLSNLGFLTV</sequence>
<keyword evidence="5" id="KW-1185">Reference proteome</keyword>
<evidence type="ECO:0000313" key="4">
    <source>
        <dbReference type="EMBL" id="SEG63924.1"/>
    </source>
</evidence>
<keyword evidence="2" id="KW-0812">Transmembrane</keyword>
<evidence type="ECO:0000256" key="2">
    <source>
        <dbReference type="SAM" id="Phobius"/>
    </source>
</evidence>